<gene>
    <name evidence="2" type="ORF">WMO24_06090</name>
</gene>
<organism evidence="2 3">
    <name type="scientific">Ruthenibacterium intestinale</name>
    <dbReference type="NCBI Taxonomy" id="3133163"/>
    <lineage>
        <taxon>Bacteria</taxon>
        <taxon>Bacillati</taxon>
        <taxon>Bacillota</taxon>
        <taxon>Clostridia</taxon>
        <taxon>Eubacteriales</taxon>
        <taxon>Oscillospiraceae</taxon>
        <taxon>Ruthenibacterium</taxon>
    </lineage>
</organism>
<evidence type="ECO:0000313" key="2">
    <source>
        <dbReference type="EMBL" id="MEQ2519996.1"/>
    </source>
</evidence>
<accession>A0ABV1GDR8</accession>
<evidence type="ECO:0000256" key="1">
    <source>
        <dbReference type="SAM" id="Phobius"/>
    </source>
</evidence>
<keyword evidence="1" id="KW-1133">Transmembrane helix</keyword>
<sequence>MCYFVILVVNFVWDPSTVAGFIIPLTGIPAYYAFQAYYKKQDEKNAAKK</sequence>
<reference evidence="2 3" key="1">
    <citation type="submission" date="2024-03" db="EMBL/GenBank/DDBJ databases">
        <title>Human intestinal bacterial collection.</title>
        <authorList>
            <person name="Pauvert C."/>
            <person name="Hitch T.C.A."/>
            <person name="Clavel T."/>
        </authorList>
    </citation>
    <scope>NUCLEOTIDE SEQUENCE [LARGE SCALE GENOMIC DNA]</scope>
    <source>
        <strain evidence="2 3">CLA-JM-H11</strain>
    </source>
</reference>
<feature type="transmembrane region" description="Helical" evidence="1">
    <location>
        <begin position="17"/>
        <end position="34"/>
    </location>
</feature>
<keyword evidence="3" id="KW-1185">Reference proteome</keyword>
<dbReference type="RefSeq" id="WP_349215426.1">
    <property type="nucleotide sequence ID" value="NZ_JBBMFA010000079.1"/>
</dbReference>
<protein>
    <submittedName>
        <fullName evidence="2">Uncharacterized protein</fullName>
    </submittedName>
</protein>
<name>A0ABV1GDR8_9FIRM</name>
<keyword evidence="1" id="KW-0812">Transmembrane</keyword>
<dbReference type="EMBL" id="JBBMFA010000079">
    <property type="protein sequence ID" value="MEQ2519996.1"/>
    <property type="molecule type" value="Genomic_DNA"/>
</dbReference>
<dbReference type="Proteomes" id="UP001477672">
    <property type="component" value="Unassembled WGS sequence"/>
</dbReference>
<comment type="caution">
    <text evidence="2">The sequence shown here is derived from an EMBL/GenBank/DDBJ whole genome shotgun (WGS) entry which is preliminary data.</text>
</comment>
<evidence type="ECO:0000313" key="3">
    <source>
        <dbReference type="Proteomes" id="UP001477672"/>
    </source>
</evidence>
<keyword evidence="1" id="KW-0472">Membrane</keyword>
<proteinExistence type="predicted"/>